<dbReference type="GeneID" id="17311663"/>
<dbReference type="AlphaFoldDB" id="L1K291"/>
<dbReference type="InterPro" id="IPR002935">
    <property type="entry name" value="SAM_O-MeTrfase"/>
</dbReference>
<evidence type="ECO:0000313" key="7">
    <source>
        <dbReference type="Proteomes" id="UP000011087"/>
    </source>
</evidence>
<organism evidence="5">
    <name type="scientific">Guillardia theta (strain CCMP2712)</name>
    <name type="common">Cryptophyte</name>
    <dbReference type="NCBI Taxonomy" id="905079"/>
    <lineage>
        <taxon>Eukaryota</taxon>
        <taxon>Cryptophyceae</taxon>
        <taxon>Pyrenomonadales</taxon>
        <taxon>Geminigeraceae</taxon>
        <taxon>Guillardia</taxon>
    </lineage>
</organism>
<protein>
    <recommendedName>
        <fullName evidence="8">O-methyltransferase</fullName>
    </recommendedName>
</protein>
<dbReference type="GO" id="GO:0008757">
    <property type="term" value="F:S-adenosylmethionine-dependent methyltransferase activity"/>
    <property type="evidence" value="ECO:0007669"/>
    <property type="project" value="TreeGrafter"/>
</dbReference>
<name>L1K291_GUITC</name>
<dbReference type="PaxDb" id="55529-EKX54702"/>
<sequence length="200" mass="22510">SNIEQGEVLRWIEEQTMKLQKTSMLSGSLSASTLQSLIRMKGAKNVLEIGTYTGFTAIAMAAVASRVVTVDNFKAEPASEDVCREAIKMANVNVSIMKMDAKDALNCLVNEVKEPFDFVFIDGDKKEQIDYYEFLLKHPHLFDPKGVIAVDNTLWYSRVFQSDDKIGDEDTVAVRKFNDHIKRDPRTFVSIIPVRDGITL</sequence>
<dbReference type="eggNOG" id="KOG1663">
    <property type="taxonomic scope" value="Eukaryota"/>
</dbReference>
<comment type="similarity">
    <text evidence="4">Belongs to the class I-like SAM-binding methyltransferase superfamily. Cation-dependent O-methyltransferase family.</text>
</comment>
<proteinExistence type="inferred from homology"/>
<dbReference type="PROSITE" id="PS51682">
    <property type="entry name" value="SAM_OMT_I"/>
    <property type="match status" value="1"/>
</dbReference>
<dbReference type="OMA" id="VCFEGVF"/>
<evidence type="ECO:0000256" key="1">
    <source>
        <dbReference type="ARBA" id="ARBA00022603"/>
    </source>
</evidence>
<evidence type="ECO:0000256" key="4">
    <source>
        <dbReference type="ARBA" id="ARBA00023453"/>
    </source>
</evidence>
<dbReference type="SUPFAM" id="SSF53335">
    <property type="entry name" value="S-adenosyl-L-methionine-dependent methyltransferases"/>
    <property type="match status" value="1"/>
</dbReference>
<evidence type="ECO:0000313" key="5">
    <source>
        <dbReference type="EMBL" id="EKX54702.1"/>
    </source>
</evidence>
<dbReference type="RefSeq" id="XP_005841682.1">
    <property type="nucleotide sequence ID" value="XM_005841625.1"/>
</dbReference>
<dbReference type="InterPro" id="IPR029063">
    <property type="entry name" value="SAM-dependent_MTases_sf"/>
</dbReference>
<dbReference type="GO" id="GO:0008171">
    <property type="term" value="F:O-methyltransferase activity"/>
    <property type="evidence" value="ECO:0007669"/>
    <property type="project" value="InterPro"/>
</dbReference>
<reference evidence="5 7" key="1">
    <citation type="journal article" date="2012" name="Nature">
        <title>Algal genomes reveal evolutionary mosaicism and the fate of nucleomorphs.</title>
        <authorList>
            <consortium name="DOE Joint Genome Institute"/>
            <person name="Curtis B.A."/>
            <person name="Tanifuji G."/>
            <person name="Burki F."/>
            <person name="Gruber A."/>
            <person name="Irimia M."/>
            <person name="Maruyama S."/>
            <person name="Arias M.C."/>
            <person name="Ball S.G."/>
            <person name="Gile G.H."/>
            <person name="Hirakawa Y."/>
            <person name="Hopkins J.F."/>
            <person name="Kuo A."/>
            <person name="Rensing S.A."/>
            <person name="Schmutz J."/>
            <person name="Symeonidi A."/>
            <person name="Elias M."/>
            <person name="Eveleigh R.J."/>
            <person name="Herman E.K."/>
            <person name="Klute M.J."/>
            <person name="Nakayama T."/>
            <person name="Obornik M."/>
            <person name="Reyes-Prieto A."/>
            <person name="Armbrust E.V."/>
            <person name="Aves S.J."/>
            <person name="Beiko R.G."/>
            <person name="Coutinho P."/>
            <person name="Dacks J.B."/>
            <person name="Durnford D.G."/>
            <person name="Fast N.M."/>
            <person name="Green B.R."/>
            <person name="Grisdale C.J."/>
            <person name="Hempel F."/>
            <person name="Henrissat B."/>
            <person name="Hoppner M.P."/>
            <person name="Ishida K."/>
            <person name="Kim E."/>
            <person name="Koreny L."/>
            <person name="Kroth P.G."/>
            <person name="Liu Y."/>
            <person name="Malik S.B."/>
            <person name="Maier U.G."/>
            <person name="McRose D."/>
            <person name="Mock T."/>
            <person name="Neilson J.A."/>
            <person name="Onodera N.T."/>
            <person name="Poole A.M."/>
            <person name="Pritham E.J."/>
            <person name="Richards T.A."/>
            <person name="Rocap G."/>
            <person name="Roy S.W."/>
            <person name="Sarai C."/>
            <person name="Schaack S."/>
            <person name="Shirato S."/>
            <person name="Slamovits C.H."/>
            <person name="Spencer D.F."/>
            <person name="Suzuki S."/>
            <person name="Worden A.Z."/>
            <person name="Zauner S."/>
            <person name="Barry K."/>
            <person name="Bell C."/>
            <person name="Bharti A.K."/>
            <person name="Crow J.A."/>
            <person name="Grimwood J."/>
            <person name="Kramer R."/>
            <person name="Lindquist E."/>
            <person name="Lucas S."/>
            <person name="Salamov A."/>
            <person name="McFadden G.I."/>
            <person name="Lane C.E."/>
            <person name="Keeling P.J."/>
            <person name="Gray M.W."/>
            <person name="Grigoriev I.V."/>
            <person name="Archibald J.M."/>
        </authorList>
    </citation>
    <scope>NUCLEOTIDE SEQUENCE</scope>
    <source>
        <strain evidence="5 7">CCMP2712</strain>
    </source>
</reference>
<feature type="non-terminal residue" evidence="5">
    <location>
        <position position="1"/>
    </location>
</feature>
<dbReference type="Gene3D" id="3.40.50.150">
    <property type="entry name" value="Vaccinia Virus protein VP39"/>
    <property type="match status" value="1"/>
</dbReference>
<feature type="non-terminal residue" evidence="5">
    <location>
        <position position="200"/>
    </location>
</feature>
<reference evidence="6" key="3">
    <citation type="submission" date="2015-06" db="UniProtKB">
        <authorList>
            <consortium name="EnsemblProtists"/>
        </authorList>
    </citation>
    <scope>IDENTIFICATION</scope>
</reference>
<dbReference type="PANTHER" id="PTHR10509:SF14">
    <property type="entry name" value="CAFFEOYL-COA O-METHYLTRANSFERASE 3-RELATED"/>
    <property type="match status" value="1"/>
</dbReference>
<gene>
    <name evidence="5" type="ORF">GUITHDRAFT_41445</name>
</gene>
<accession>L1K291</accession>
<dbReference type="Proteomes" id="UP000011087">
    <property type="component" value="Unassembled WGS sequence"/>
</dbReference>
<evidence type="ECO:0000256" key="2">
    <source>
        <dbReference type="ARBA" id="ARBA00022679"/>
    </source>
</evidence>
<dbReference type="KEGG" id="gtt:GUITHDRAFT_41445"/>
<keyword evidence="7" id="KW-1185">Reference proteome</keyword>
<dbReference type="PANTHER" id="PTHR10509">
    <property type="entry name" value="O-METHYLTRANSFERASE-RELATED"/>
    <property type="match status" value="1"/>
</dbReference>
<keyword evidence="1" id="KW-0489">Methyltransferase</keyword>
<dbReference type="HOGENOM" id="CLU_067676_8_0_1"/>
<dbReference type="Pfam" id="PF01596">
    <property type="entry name" value="Methyltransf_3"/>
    <property type="match status" value="1"/>
</dbReference>
<dbReference type="GO" id="GO:0032259">
    <property type="term" value="P:methylation"/>
    <property type="evidence" value="ECO:0007669"/>
    <property type="project" value="UniProtKB-KW"/>
</dbReference>
<keyword evidence="3" id="KW-0949">S-adenosyl-L-methionine</keyword>
<dbReference type="InterPro" id="IPR050362">
    <property type="entry name" value="Cation-dep_OMT"/>
</dbReference>
<dbReference type="OrthoDB" id="10251242at2759"/>
<dbReference type="EMBL" id="JH992966">
    <property type="protein sequence ID" value="EKX54702.1"/>
    <property type="molecule type" value="Genomic_DNA"/>
</dbReference>
<keyword evidence="2" id="KW-0808">Transferase</keyword>
<evidence type="ECO:0008006" key="8">
    <source>
        <dbReference type="Google" id="ProtNLM"/>
    </source>
</evidence>
<reference evidence="7" key="2">
    <citation type="submission" date="2012-11" db="EMBL/GenBank/DDBJ databases">
        <authorList>
            <person name="Kuo A."/>
            <person name="Curtis B.A."/>
            <person name="Tanifuji G."/>
            <person name="Burki F."/>
            <person name="Gruber A."/>
            <person name="Irimia M."/>
            <person name="Maruyama S."/>
            <person name="Arias M.C."/>
            <person name="Ball S.G."/>
            <person name="Gile G.H."/>
            <person name="Hirakawa Y."/>
            <person name="Hopkins J.F."/>
            <person name="Rensing S.A."/>
            <person name="Schmutz J."/>
            <person name="Symeonidi A."/>
            <person name="Elias M."/>
            <person name="Eveleigh R.J."/>
            <person name="Herman E.K."/>
            <person name="Klute M.J."/>
            <person name="Nakayama T."/>
            <person name="Obornik M."/>
            <person name="Reyes-Prieto A."/>
            <person name="Armbrust E.V."/>
            <person name="Aves S.J."/>
            <person name="Beiko R.G."/>
            <person name="Coutinho P."/>
            <person name="Dacks J.B."/>
            <person name="Durnford D.G."/>
            <person name="Fast N.M."/>
            <person name="Green B.R."/>
            <person name="Grisdale C."/>
            <person name="Hempe F."/>
            <person name="Henrissat B."/>
            <person name="Hoppner M.P."/>
            <person name="Ishida K.-I."/>
            <person name="Kim E."/>
            <person name="Koreny L."/>
            <person name="Kroth P.G."/>
            <person name="Liu Y."/>
            <person name="Malik S.-B."/>
            <person name="Maier U.G."/>
            <person name="McRose D."/>
            <person name="Mock T."/>
            <person name="Neilson J.A."/>
            <person name="Onodera N.T."/>
            <person name="Poole A.M."/>
            <person name="Pritham E.J."/>
            <person name="Richards T.A."/>
            <person name="Rocap G."/>
            <person name="Roy S.W."/>
            <person name="Sarai C."/>
            <person name="Schaack S."/>
            <person name="Shirato S."/>
            <person name="Slamovits C.H."/>
            <person name="Spencer D.F."/>
            <person name="Suzuki S."/>
            <person name="Worden A.Z."/>
            <person name="Zauner S."/>
            <person name="Barry K."/>
            <person name="Bell C."/>
            <person name="Bharti A.K."/>
            <person name="Crow J.A."/>
            <person name="Grimwood J."/>
            <person name="Kramer R."/>
            <person name="Lindquist E."/>
            <person name="Lucas S."/>
            <person name="Salamov A."/>
            <person name="McFadden G.I."/>
            <person name="Lane C.E."/>
            <person name="Keeling P.J."/>
            <person name="Gray M.W."/>
            <person name="Grigoriev I.V."/>
            <person name="Archibald J.M."/>
        </authorList>
    </citation>
    <scope>NUCLEOTIDE SEQUENCE</scope>
    <source>
        <strain evidence="7">CCMP2712</strain>
    </source>
</reference>
<dbReference type="EnsemblProtists" id="EKX54702">
    <property type="protein sequence ID" value="EKX54702"/>
    <property type="gene ID" value="GUITHDRAFT_41445"/>
</dbReference>
<evidence type="ECO:0000256" key="3">
    <source>
        <dbReference type="ARBA" id="ARBA00022691"/>
    </source>
</evidence>
<evidence type="ECO:0000313" key="6">
    <source>
        <dbReference type="EnsemblProtists" id="EKX54702"/>
    </source>
</evidence>